<accession>A0A4Q7UP84</accession>
<feature type="transmembrane region" description="Helical" evidence="1">
    <location>
        <begin position="41"/>
        <end position="60"/>
    </location>
</feature>
<dbReference type="Proteomes" id="UP000291591">
    <property type="component" value="Unassembled WGS sequence"/>
</dbReference>
<gene>
    <name evidence="2" type="ORF">EV383_0197</name>
</gene>
<evidence type="ECO:0000256" key="1">
    <source>
        <dbReference type="SAM" id="Phobius"/>
    </source>
</evidence>
<evidence type="ECO:0000313" key="3">
    <source>
        <dbReference type="Proteomes" id="UP000291591"/>
    </source>
</evidence>
<keyword evidence="1" id="KW-0812">Transmembrane</keyword>
<feature type="transmembrane region" description="Helical" evidence="1">
    <location>
        <begin position="110"/>
        <end position="133"/>
    </location>
</feature>
<name>A0A4Q7UP84_PSEST</name>
<sequence>MTDRPEPTTLDEDRPGSPADAMDIIRSQQAKVNAQLAPETALFFLFWGVAWVLIGVLAYLNSTDVIGGTTAGFVGAAVLLVAGGASAWVGIRSGRGVTGDSARQGMLYGLSWPIIMTLVGVFIGAAASTLGLTDVQMSVLVPAIFALVVGALYSAAGAIWGHVPNYVLGLWIVAVGVISVFVGFPVNTLVFGIGAGGGMLVVGGMEMARRGRR</sequence>
<evidence type="ECO:0000313" key="2">
    <source>
        <dbReference type="EMBL" id="RZT83395.1"/>
    </source>
</evidence>
<dbReference type="AlphaFoldDB" id="A0A4Q7UP84"/>
<proteinExistence type="predicted"/>
<keyword evidence="1" id="KW-1133">Transmembrane helix</keyword>
<keyword evidence="1" id="KW-0472">Membrane</keyword>
<keyword evidence="3" id="KW-1185">Reference proteome</keyword>
<feature type="transmembrane region" description="Helical" evidence="1">
    <location>
        <begin position="166"/>
        <end position="184"/>
    </location>
</feature>
<reference evidence="2 3" key="1">
    <citation type="submission" date="2019-02" db="EMBL/GenBank/DDBJ databases">
        <title>Sequencing the genomes of 1000 actinobacteria strains.</title>
        <authorList>
            <person name="Klenk H.-P."/>
        </authorList>
    </citation>
    <scope>NUCLEOTIDE SEQUENCE [LARGE SCALE GENOMIC DNA]</scope>
    <source>
        <strain evidence="2 3">DSM 45779</strain>
    </source>
</reference>
<organism evidence="2 3">
    <name type="scientific">Pseudonocardia sediminis</name>
    <dbReference type="NCBI Taxonomy" id="1397368"/>
    <lineage>
        <taxon>Bacteria</taxon>
        <taxon>Bacillati</taxon>
        <taxon>Actinomycetota</taxon>
        <taxon>Actinomycetes</taxon>
        <taxon>Pseudonocardiales</taxon>
        <taxon>Pseudonocardiaceae</taxon>
        <taxon>Pseudonocardia</taxon>
    </lineage>
</organism>
<dbReference type="RefSeq" id="WP_165438170.1">
    <property type="nucleotide sequence ID" value="NZ_SHKL01000001.1"/>
</dbReference>
<dbReference type="EMBL" id="SHKL01000001">
    <property type="protein sequence ID" value="RZT83395.1"/>
    <property type="molecule type" value="Genomic_DNA"/>
</dbReference>
<feature type="transmembrane region" description="Helical" evidence="1">
    <location>
        <begin position="66"/>
        <end position="89"/>
    </location>
</feature>
<comment type="caution">
    <text evidence="2">The sequence shown here is derived from an EMBL/GenBank/DDBJ whole genome shotgun (WGS) entry which is preliminary data.</text>
</comment>
<feature type="transmembrane region" description="Helical" evidence="1">
    <location>
        <begin position="139"/>
        <end position="159"/>
    </location>
</feature>
<protein>
    <submittedName>
        <fullName evidence="2">Uncharacterized protein</fullName>
    </submittedName>
</protein>